<dbReference type="SUPFAM" id="SSF56935">
    <property type="entry name" value="Porins"/>
    <property type="match status" value="1"/>
</dbReference>
<accession>F9D2U1</accession>
<feature type="domain" description="Outer membrane protein beta-barrel" evidence="1">
    <location>
        <begin position="420"/>
        <end position="673"/>
    </location>
</feature>
<evidence type="ECO:0000313" key="2">
    <source>
        <dbReference type="EMBL" id="EGQ15408.1"/>
    </source>
</evidence>
<dbReference type="EMBL" id="AFPW01000015">
    <property type="protein sequence ID" value="EGQ15408.1"/>
    <property type="molecule type" value="Genomic_DNA"/>
</dbReference>
<protein>
    <recommendedName>
        <fullName evidence="1">Outer membrane protein beta-barrel domain-containing protein</fullName>
    </recommendedName>
</protein>
<gene>
    <name evidence="2" type="ORF">HMPREF9136_1169</name>
</gene>
<evidence type="ECO:0000313" key="3">
    <source>
        <dbReference type="Proteomes" id="UP000007820"/>
    </source>
</evidence>
<dbReference type="AlphaFoldDB" id="F9D2U1"/>
<dbReference type="Pfam" id="PF14905">
    <property type="entry name" value="OMP_b-brl_3"/>
    <property type="match status" value="1"/>
</dbReference>
<organism evidence="2 3">
    <name type="scientific">Prevotella dentalis (strain ATCC 49559 / DSM 3688 / JCM 13448 / NCTC 12043 / ES 2772)</name>
    <name type="common">Mitsuokella dentalis</name>
    <dbReference type="NCBI Taxonomy" id="908937"/>
    <lineage>
        <taxon>Bacteria</taxon>
        <taxon>Pseudomonadati</taxon>
        <taxon>Bacteroidota</taxon>
        <taxon>Bacteroidia</taxon>
        <taxon>Bacteroidales</taxon>
        <taxon>Prevotellaceae</taxon>
        <taxon>Prevotella</taxon>
    </lineage>
</organism>
<name>F9D2U1_PREDD</name>
<dbReference type="InterPro" id="IPR041700">
    <property type="entry name" value="OMP_b-brl_3"/>
</dbReference>
<dbReference type="eggNOG" id="COG1629">
    <property type="taxonomic scope" value="Bacteria"/>
</dbReference>
<dbReference type="STRING" id="908937.Prede_1298"/>
<sequence>MTEMKQMILSAALLAVAANVWGQQSDSLRMDSVVRSLPEVMVRGERPVVRVDGSRLVYDMPRLVEKRAVDDAYAALQLLPGVAETDGRLTLGSQPVTLVIDGKVSTLDAAQVAQLLRALPASRVARAEVMYTAPARMQVRGAVINVVLRQATAGEPLQGEANLAWNQKHEARFGERATLLYSNGPLSVDAMYKHSHGNVYTRTDETSHHTLADGSVHDMDTHQQMHGDGPTHDYRLGVDWRPAAGHLLSLVYTGQYGRDRTRQTISGNVEGHTRIDGHTWLHNLRTDYAAPFGLRLGADLTWYRNPETQTLASTLPTGSLRYVVDNSQRIFRSKFFLSQEHRLGRGWSLNYGAIYMGSSNCSRQLYAETMQTAGPRPASSETHQHEDDLNLYAGFSKTFVGHLSMEASAAASYYHSVAWHRWNLFPTLTLTWAPKAGNMVQLGLSCDRRYPDYWTLTNFTTYSNGGYNEVTGNPGLRPTSKYRLQLVGLLHGKYQLVAWFHHTDDYFTQTPYQRRDRLTVSYQYQNFDFQQQAGFQASAPVRPWRWLDVRATLIGVWMRDKNSAFYDIPFDRRMAYVMARLNNTVTLSTRPDITLSADGMIRSRAIQATYDLPGSGSVDLSMRWRWWNKRAVVRLFCTDLFETGGINPRIDYRGQQLRMAFARYREVGLSFTYRFGGYTEKKREEVDTSRFGQ</sequence>
<dbReference type="Proteomes" id="UP000007820">
    <property type="component" value="Unassembled WGS sequence"/>
</dbReference>
<comment type="caution">
    <text evidence="2">The sequence shown here is derived from an EMBL/GenBank/DDBJ whole genome shotgun (WGS) entry which is preliminary data.</text>
</comment>
<evidence type="ECO:0000259" key="1">
    <source>
        <dbReference type="Pfam" id="PF14905"/>
    </source>
</evidence>
<reference evidence="2 3" key="1">
    <citation type="submission" date="2011-04" db="EMBL/GenBank/DDBJ databases">
        <authorList>
            <person name="Muzny D."/>
            <person name="Qin X."/>
            <person name="Deng J."/>
            <person name="Jiang H."/>
            <person name="Liu Y."/>
            <person name="Qu J."/>
            <person name="Song X.-Z."/>
            <person name="Zhang L."/>
            <person name="Thornton R."/>
            <person name="Coyle M."/>
            <person name="Francisco L."/>
            <person name="Jackson L."/>
            <person name="Javaid M."/>
            <person name="Korchina V."/>
            <person name="Kovar C."/>
            <person name="Mata R."/>
            <person name="Mathew T."/>
            <person name="Ngo R."/>
            <person name="Nguyen L."/>
            <person name="Nguyen N."/>
            <person name="Okwuonu G."/>
            <person name="Ongeri F."/>
            <person name="Pham C."/>
            <person name="Simmons D."/>
            <person name="Wilczek-Boney K."/>
            <person name="Hale W."/>
            <person name="Jakkamsetti A."/>
            <person name="Pham P."/>
            <person name="Ruth R."/>
            <person name="San Lucas F."/>
            <person name="Warren J."/>
            <person name="Zhang J."/>
            <person name="Zhao Z."/>
            <person name="Zhou C."/>
            <person name="Zhu D."/>
            <person name="Lee S."/>
            <person name="Bess C."/>
            <person name="Blankenburg K."/>
            <person name="Forbes L."/>
            <person name="Fu Q."/>
            <person name="Gubbala S."/>
            <person name="Hirani K."/>
            <person name="Jayaseelan J.C."/>
            <person name="Lara F."/>
            <person name="Munidasa M."/>
            <person name="Palculict T."/>
            <person name="Patil S."/>
            <person name="Pu L.-L."/>
            <person name="Saada N."/>
            <person name="Tang L."/>
            <person name="Weissenberger G."/>
            <person name="Zhu Y."/>
            <person name="Hemphill L."/>
            <person name="Shang Y."/>
            <person name="Youmans B."/>
            <person name="Ayvaz T."/>
            <person name="Ross M."/>
            <person name="Santibanez J."/>
            <person name="Aqrawi P."/>
            <person name="Gross S."/>
            <person name="Joshi V."/>
            <person name="Fowler G."/>
            <person name="Nazareth L."/>
            <person name="Reid J."/>
            <person name="Worley K."/>
            <person name="Petrosino J."/>
            <person name="Highlander S."/>
            <person name="Gibbs R."/>
        </authorList>
    </citation>
    <scope>NUCLEOTIDE SEQUENCE [LARGE SCALE GENOMIC DNA]</scope>
    <source>
        <strain evidence="2 3">DSM 3688</strain>
    </source>
</reference>
<proteinExistence type="predicted"/>